<dbReference type="InterPro" id="IPR029064">
    <property type="entry name" value="Ribosomal_eL30-like_sf"/>
</dbReference>
<dbReference type="PANTHER" id="PTHR46429">
    <property type="entry name" value="23S RRNA (GUANOSINE-2'-O-)-METHYLTRANSFERASE RLMB"/>
    <property type="match status" value="1"/>
</dbReference>
<dbReference type="PANTHER" id="PTHR46429:SF1">
    <property type="entry name" value="23S RRNA (GUANOSINE-2'-O-)-METHYLTRANSFERASE RLMB"/>
    <property type="match status" value="1"/>
</dbReference>
<dbReference type="SUPFAM" id="SSF55315">
    <property type="entry name" value="L30e-like"/>
    <property type="match status" value="1"/>
</dbReference>
<name>A0ABZ3IX44_SPOA4</name>
<evidence type="ECO:0000313" key="5">
    <source>
        <dbReference type="EMBL" id="XFO70431.1"/>
    </source>
</evidence>
<dbReference type="InterPro" id="IPR001537">
    <property type="entry name" value="SpoU_MeTrfase"/>
</dbReference>
<dbReference type="EC" id="2.1.1.-" evidence="5"/>
<keyword evidence="2 5" id="KW-0489">Methyltransferase</keyword>
<dbReference type="RefSeq" id="WP_093796753.1">
    <property type="nucleotide sequence ID" value="NZ_CP155571.1"/>
</dbReference>
<evidence type="ECO:0000256" key="3">
    <source>
        <dbReference type="ARBA" id="ARBA00022679"/>
    </source>
</evidence>
<dbReference type="InterPro" id="IPR029026">
    <property type="entry name" value="tRNA_m1G_MTases_N"/>
</dbReference>
<dbReference type="Proteomes" id="UP000216052">
    <property type="component" value="Chromosome"/>
</dbReference>
<reference evidence="5" key="1">
    <citation type="submission" date="2024-05" db="EMBL/GenBank/DDBJ databases">
        <title>Isolation and characterization of Sporomusa carbonis sp. nov., a carboxydotrophic hydrogenogen in the genus of Sporomusa isolated from a charcoal burning pile.</title>
        <authorList>
            <person name="Boeer T."/>
            <person name="Rosenbaum F."/>
            <person name="Eysell L."/>
            <person name="Mueller V."/>
            <person name="Daniel R."/>
            <person name="Poehlein A."/>
        </authorList>
    </citation>
    <scope>NUCLEOTIDE SEQUENCE [LARGE SCALE GENOMIC DNA]</scope>
    <source>
        <strain evidence="5">DSM 3132</strain>
    </source>
</reference>
<dbReference type="Gene3D" id="3.30.1330.30">
    <property type="match status" value="1"/>
</dbReference>
<dbReference type="InterPro" id="IPR013123">
    <property type="entry name" value="SpoU_subst-bd"/>
</dbReference>
<dbReference type="InterPro" id="IPR004441">
    <property type="entry name" value="rRNA_MeTrfase_TrmH"/>
</dbReference>
<keyword evidence="6" id="KW-1185">Reference proteome</keyword>
<organism evidence="5 6">
    <name type="scientific">Sporomusa acidovorans (strain ATCC 49682 / DSM 3132 / Mol)</name>
    <dbReference type="NCBI Taxonomy" id="1123286"/>
    <lineage>
        <taxon>Bacteria</taxon>
        <taxon>Bacillati</taxon>
        <taxon>Bacillota</taxon>
        <taxon>Negativicutes</taxon>
        <taxon>Selenomonadales</taxon>
        <taxon>Sporomusaceae</taxon>
        <taxon>Sporomusa</taxon>
    </lineage>
</organism>
<dbReference type="Gene3D" id="3.40.1280.10">
    <property type="match status" value="1"/>
</dbReference>
<dbReference type="NCBIfam" id="TIGR00186">
    <property type="entry name" value="rRNA_methyl_3"/>
    <property type="match status" value="1"/>
</dbReference>
<proteinExistence type="inferred from homology"/>
<keyword evidence="3 5" id="KW-0808">Transferase</keyword>
<accession>A0ABZ3IX44</accession>
<dbReference type="GO" id="GO:0008168">
    <property type="term" value="F:methyltransferase activity"/>
    <property type="evidence" value="ECO:0007669"/>
    <property type="project" value="UniProtKB-KW"/>
</dbReference>
<dbReference type="CDD" id="cd18103">
    <property type="entry name" value="SpoU-like_RlmB"/>
    <property type="match status" value="1"/>
</dbReference>
<dbReference type="EMBL" id="CP155571">
    <property type="protein sequence ID" value="XFO70431.1"/>
    <property type="molecule type" value="Genomic_DNA"/>
</dbReference>
<evidence type="ECO:0000256" key="2">
    <source>
        <dbReference type="ARBA" id="ARBA00022603"/>
    </source>
</evidence>
<dbReference type="SMART" id="SM00967">
    <property type="entry name" value="SpoU_sub_bind"/>
    <property type="match status" value="1"/>
</dbReference>
<evidence type="ECO:0000259" key="4">
    <source>
        <dbReference type="SMART" id="SM00967"/>
    </source>
</evidence>
<feature type="domain" description="RNA 2-O ribose methyltransferase substrate binding" evidence="4">
    <location>
        <begin position="7"/>
        <end position="82"/>
    </location>
</feature>
<dbReference type="GO" id="GO:0032259">
    <property type="term" value="P:methylation"/>
    <property type="evidence" value="ECO:0007669"/>
    <property type="project" value="UniProtKB-KW"/>
</dbReference>
<comment type="similarity">
    <text evidence="1">Belongs to the class IV-like SAM-binding methyltransferase superfamily. RNA methyltransferase TrmH family.</text>
</comment>
<dbReference type="Pfam" id="PF00588">
    <property type="entry name" value="SpoU_methylase"/>
    <property type="match status" value="1"/>
</dbReference>
<dbReference type="SUPFAM" id="SSF75217">
    <property type="entry name" value="alpha/beta knot"/>
    <property type="match status" value="1"/>
</dbReference>
<dbReference type="InterPro" id="IPR029028">
    <property type="entry name" value="Alpha/beta_knot_MTases"/>
</dbReference>
<sequence length="250" mass="26971">MSEDAEIIVGRNSVLEALRAGRSLNKILVAKGERQGSIREIISEARERGLIIQEVDVAKLDQLSAGVRHQGVVVMAAPVAYVDIDEILSAAHDKDEPPFLVLLDELADPHNVGAILRTADATGVHGVLIPKRRSCPLTQTVAKTSAGAVEHVPVARIGNIAQTLKLLKKQGLWVVGADMDGTQNYYEADLTGPVVIVVGNEGEGMGRLTKEACDFIVKIPMRGQIASLNASVACSLLLYEVLRQREMRKK</sequence>
<gene>
    <name evidence="5" type="ORF">SPACI_004240</name>
</gene>
<evidence type="ECO:0000313" key="6">
    <source>
        <dbReference type="Proteomes" id="UP000216052"/>
    </source>
</evidence>
<evidence type="ECO:0000256" key="1">
    <source>
        <dbReference type="ARBA" id="ARBA00007228"/>
    </source>
</evidence>
<protein>
    <submittedName>
        <fullName evidence="5">TrmH family tRNA/rRNA methyltransferase</fullName>
        <ecNumber evidence="5">2.1.1.-</ecNumber>
    </submittedName>
</protein>
<dbReference type="Pfam" id="PF08032">
    <property type="entry name" value="SpoU_sub_bind"/>
    <property type="match status" value="1"/>
</dbReference>